<organism evidence="1 2">
    <name type="scientific">Trifolium medium</name>
    <dbReference type="NCBI Taxonomy" id="97028"/>
    <lineage>
        <taxon>Eukaryota</taxon>
        <taxon>Viridiplantae</taxon>
        <taxon>Streptophyta</taxon>
        <taxon>Embryophyta</taxon>
        <taxon>Tracheophyta</taxon>
        <taxon>Spermatophyta</taxon>
        <taxon>Magnoliopsida</taxon>
        <taxon>eudicotyledons</taxon>
        <taxon>Gunneridae</taxon>
        <taxon>Pentapetalae</taxon>
        <taxon>rosids</taxon>
        <taxon>fabids</taxon>
        <taxon>Fabales</taxon>
        <taxon>Fabaceae</taxon>
        <taxon>Papilionoideae</taxon>
        <taxon>50 kb inversion clade</taxon>
        <taxon>NPAAA clade</taxon>
        <taxon>Hologalegina</taxon>
        <taxon>IRL clade</taxon>
        <taxon>Trifolieae</taxon>
        <taxon>Trifolium</taxon>
    </lineage>
</organism>
<dbReference type="EMBL" id="LXQA010442027">
    <property type="protein sequence ID" value="MCI52088.1"/>
    <property type="molecule type" value="Genomic_DNA"/>
</dbReference>
<proteinExistence type="predicted"/>
<reference evidence="1 2" key="1">
    <citation type="journal article" date="2018" name="Front. Plant Sci.">
        <title>Red Clover (Trifolium pratense) and Zigzag Clover (T. medium) - A Picture of Genomic Similarities and Differences.</title>
        <authorList>
            <person name="Dluhosova J."/>
            <person name="Istvanek J."/>
            <person name="Nedelnik J."/>
            <person name="Repkova J."/>
        </authorList>
    </citation>
    <scope>NUCLEOTIDE SEQUENCE [LARGE SCALE GENOMIC DNA]</scope>
    <source>
        <strain evidence="2">cv. 10/8</strain>
        <tissue evidence="1">Leaf</tissue>
    </source>
</reference>
<evidence type="ECO:0000313" key="1">
    <source>
        <dbReference type="EMBL" id="MCI52088.1"/>
    </source>
</evidence>
<feature type="non-terminal residue" evidence="1">
    <location>
        <position position="1"/>
    </location>
</feature>
<sequence length="32" mass="3380">SPPDLQNMMARTMAIAPIIAASINECLGSTMM</sequence>
<dbReference type="AlphaFoldDB" id="A0A392STA6"/>
<name>A0A392STA6_9FABA</name>
<keyword evidence="2" id="KW-1185">Reference proteome</keyword>
<evidence type="ECO:0000313" key="2">
    <source>
        <dbReference type="Proteomes" id="UP000265520"/>
    </source>
</evidence>
<protein>
    <submittedName>
        <fullName evidence="1">Uncharacterized protein</fullName>
    </submittedName>
</protein>
<dbReference type="Proteomes" id="UP000265520">
    <property type="component" value="Unassembled WGS sequence"/>
</dbReference>
<comment type="caution">
    <text evidence="1">The sequence shown here is derived from an EMBL/GenBank/DDBJ whole genome shotgun (WGS) entry which is preliminary data.</text>
</comment>
<accession>A0A392STA6</accession>